<name>A0ABP1BT16_9BRYO</name>
<accession>A0ABP1BT16</accession>
<dbReference type="PANTHER" id="PTHR43180:SF28">
    <property type="entry name" value="NAD(P)-BINDING ROSSMANN-FOLD SUPERFAMILY PROTEIN"/>
    <property type="match status" value="1"/>
</dbReference>
<comment type="similarity">
    <text evidence="1">Belongs to the short-chain dehydrogenases/reductases (SDR) family.</text>
</comment>
<gene>
    <name evidence="5" type="ORF">CSSPJE1EN2_LOCUS20980</name>
</gene>
<evidence type="ECO:0000313" key="6">
    <source>
        <dbReference type="Proteomes" id="UP001497522"/>
    </source>
</evidence>
<dbReference type="Proteomes" id="UP001497522">
    <property type="component" value="Chromosome 7"/>
</dbReference>
<dbReference type="EMBL" id="OZ023708">
    <property type="protein sequence ID" value="CAK9879446.1"/>
    <property type="molecule type" value="Genomic_DNA"/>
</dbReference>
<keyword evidence="6" id="KW-1185">Reference proteome</keyword>
<evidence type="ECO:0000313" key="5">
    <source>
        <dbReference type="EMBL" id="CAK9879446.1"/>
    </source>
</evidence>
<proteinExistence type="inferred from homology"/>
<dbReference type="InterPro" id="IPR002347">
    <property type="entry name" value="SDR_fam"/>
</dbReference>
<evidence type="ECO:0000256" key="3">
    <source>
        <dbReference type="ARBA" id="ARBA00023027"/>
    </source>
</evidence>
<evidence type="ECO:0000256" key="1">
    <source>
        <dbReference type="ARBA" id="ARBA00006484"/>
    </source>
</evidence>
<reference evidence="5" key="1">
    <citation type="submission" date="2024-03" db="EMBL/GenBank/DDBJ databases">
        <authorList>
            <consortium name="ELIXIR-Norway"/>
            <consortium name="Elixir Norway"/>
        </authorList>
    </citation>
    <scope>NUCLEOTIDE SEQUENCE</scope>
</reference>
<evidence type="ECO:0000256" key="4">
    <source>
        <dbReference type="ARBA" id="ARBA00023098"/>
    </source>
</evidence>
<sequence length="135" mass="14175">MIPAKQGVIISTASIGGSIAGIAPLAYSISKSGVIATTYSASAQLTKHGIRVNCISPGLVPTPLTLSHFRFKFEKMVDLENFSNIAGARSTPEVIAKAALFLASDDSSYISGHNLVVDGGYLTNRSFSFYSNLSS</sequence>
<dbReference type="SUPFAM" id="SSF51735">
    <property type="entry name" value="NAD(P)-binding Rossmann-fold domains"/>
    <property type="match status" value="1"/>
</dbReference>
<dbReference type="Pfam" id="PF13561">
    <property type="entry name" value="adh_short_C2"/>
    <property type="match status" value="1"/>
</dbReference>
<evidence type="ECO:0000256" key="2">
    <source>
        <dbReference type="ARBA" id="ARBA00023002"/>
    </source>
</evidence>
<keyword evidence="3" id="KW-0520">NAD</keyword>
<dbReference type="Gene3D" id="3.40.50.720">
    <property type="entry name" value="NAD(P)-binding Rossmann-like Domain"/>
    <property type="match status" value="1"/>
</dbReference>
<dbReference type="PANTHER" id="PTHR43180">
    <property type="entry name" value="3-OXOACYL-(ACYL-CARRIER-PROTEIN) REDUCTASE (AFU_ORTHOLOGUE AFUA_6G11210)"/>
    <property type="match status" value="1"/>
</dbReference>
<organism evidence="5 6">
    <name type="scientific">Sphagnum jensenii</name>
    <dbReference type="NCBI Taxonomy" id="128206"/>
    <lineage>
        <taxon>Eukaryota</taxon>
        <taxon>Viridiplantae</taxon>
        <taxon>Streptophyta</taxon>
        <taxon>Embryophyta</taxon>
        <taxon>Bryophyta</taxon>
        <taxon>Sphagnophytina</taxon>
        <taxon>Sphagnopsida</taxon>
        <taxon>Sphagnales</taxon>
        <taxon>Sphagnaceae</taxon>
        <taxon>Sphagnum</taxon>
    </lineage>
</organism>
<dbReference type="InterPro" id="IPR036291">
    <property type="entry name" value="NAD(P)-bd_dom_sf"/>
</dbReference>
<dbReference type="PRINTS" id="PR00081">
    <property type="entry name" value="GDHRDH"/>
</dbReference>
<keyword evidence="2" id="KW-0560">Oxidoreductase</keyword>
<protein>
    <submittedName>
        <fullName evidence="5">Uncharacterized protein</fullName>
    </submittedName>
</protein>
<keyword evidence="4" id="KW-0443">Lipid metabolism</keyword>